<dbReference type="GO" id="GO:0005737">
    <property type="term" value="C:cytoplasm"/>
    <property type="evidence" value="ECO:0007669"/>
    <property type="project" value="TreeGrafter"/>
</dbReference>
<evidence type="ECO:0000313" key="4">
    <source>
        <dbReference type="Proteomes" id="UP000707356"/>
    </source>
</evidence>
<evidence type="ECO:0000256" key="1">
    <source>
        <dbReference type="ARBA" id="ARBA00023002"/>
    </source>
</evidence>
<dbReference type="EMBL" id="JAHHHV010000088">
    <property type="protein sequence ID" value="MBW4468366.1"/>
    <property type="molecule type" value="Genomic_DNA"/>
</dbReference>
<evidence type="ECO:0000313" key="3">
    <source>
        <dbReference type="EMBL" id="MBW4468366.1"/>
    </source>
</evidence>
<dbReference type="InterPro" id="IPR036188">
    <property type="entry name" value="FAD/NAD-bd_sf"/>
</dbReference>
<dbReference type="SUPFAM" id="SSF54373">
    <property type="entry name" value="FAD-linked reductases, C-terminal domain"/>
    <property type="match status" value="1"/>
</dbReference>
<accession>A0A951PEW4</accession>
<evidence type="ECO:0000259" key="2">
    <source>
        <dbReference type="Pfam" id="PF01266"/>
    </source>
</evidence>
<dbReference type="Pfam" id="PF01266">
    <property type="entry name" value="DAO"/>
    <property type="match status" value="1"/>
</dbReference>
<reference evidence="3" key="1">
    <citation type="submission" date="2021-05" db="EMBL/GenBank/DDBJ databases">
        <authorList>
            <person name="Pietrasiak N."/>
            <person name="Ward R."/>
            <person name="Stajich J.E."/>
            <person name="Kurbessoian T."/>
        </authorList>
    </citation>
    <scope>NUCLEOTIDE SEQUENCE</scope>
    <source>
        <strain evidence="3">GSE-TBD4-15B</strain>
    </source>
</reference>
<reference evidence="3" key="2">
    <citation type="journal article" date="2022" name="Microbiol. Resour. Announc.">
        <title>Metagenome Sequencing to Explore Phylogenomics of Terrestrial Cyanobacteria.</title>
        <authorList>
            <person name="Ward R.D."/>
            <person name="Stajich J.E."/>
            <person name="Johansen J.R."/>
            <person name="Huntemann M."/>
            <person name="Clum A."/>
            <person name="Foster B."/>
            <person name="Foster B."/>
            <person name="Roux S."/>
            <person name="Palaniappan K."/>
            <person name="Varghese N."/>
            <person name="Mukherjee S."/>
            <person name="Reddy T.B.K."/>
            <person name="Daum C."/>
            <person name="Copeland A."/>
            <person name="Chen I.A."/>
            <person name="Ivanova N.N."/>
            <person name="Kyrpides N.C."/>
            <person name="Shapiro N."/>
            <person name="Eloe-Fadrosh E.A."/>
            <person name="Pietrasiak N."/>
        </authorList>
    </citation>
    <scope>NUCLEOTIDE SEQUENCE</scope>
    <source>
        <strain evidence="3">GSE-TBD4-15B</strain>
    </source>
</reference>
<dbReference type="InterPro" id="IPR006076">
    <property type="entry name" value="FAD-dep_OxRdtase"/>
</dbReference>
<sequence>MQQVIVVGCGIIGAMLAYELTQSGLQVTVLDRQPPAQAATGAALGVLMGVISQKTKGRAWAMRQISILRYAELIPELETALGHALPWNPQGILKLGFSEEDLVKWQALAELRQQQGWRLEFWSPDQVMAHCPQVQPSDLKAGLYSPQDGQIDPTALTLALVEAAQRRGACFRFDIEVQRLAANGRLQTSAGELEADWIVIAAGLGSTPLLPVPQVTLSPVLGQAIRVKTTKPLGKPEFQPIITGQDIHLVPLGSCEYWVGATVEFDLAENAPIPEPLEEVWQGAIALWPELAAAVRISSWSGLRPRPVNRPAPIVEPLLGYPHVLLATGHYRNGVLLAPATAQIVRDAIAGSA</sequence>
<dbReference type="Proteomes" id="UP000707356">
    <property type="component" value="Unassembled WGS sequence"/>
</dbReference>
<dbReference type="GO" id="GO:0016491">
    <property type="term" value="F:oxidoreductase activity"/>
    <property type="evidence" value="ECO:0007669"/>
    <property type="project" value="UniProtKB-KW"/>
</dbReference>
<comment type="caution">
    <text evidence="3">The sequence shown here is derived from an EMBL/GenBank/DDBJ whole genome shotgun (WGS) entry which is preliminary data.</text>
</comment>
<dbReference type="AlphaFoldDB" id="A0A951PEW4"/>
<proteinExistence type="predicted"/>
<name>A0A951PEW4_9CYAN</name>
<keyword evidence="1" id="KW-0560">Oxidoreductase</keyword>
<feature type="domain" description="FAD dependent oxidoreductase" evidence="2">
    <location>
        <begin position="4"/>
        <end position="347"/>
    </location>
</feature>
<dbReference type="SUPFAM" id="SSF51905">
    <property type="entry name" value="FAD/NAD(P)-binding domain"/>
    <property type="match status" value="1"/>
</dbReference>
<organism evidence="3 4">
    <name type="scientific">Pegethrix bostrychoides GSE-TBD4-15B</name>
    <dbReference type="NCBI Taxonomy" id="2839662"/>
    <lineage>
        <taxon>Bacteria</taxon>
        <taxon>Bacillati</taxon>
        <taxon>Cyanobacteriota</taxon>
        <taxon>Cyanophyceae</taxon>
        <taxon>Oculatellales</taxon>
        <taxon>Oculatellaceae</taxon>
        <taxon>Pegethrix</taxon>
    </lineage>
</organism>
<dbReference type="PANTHER" id="PTHR13847:SF289">
    <property type="entry name" value="GLYCINE OXIDASE"/>
    <property type="match status" value="1"/>
</dbReference>
<protein>
    <submittedName>
        <fullName evidence="3">FAD-binding oxidoreductase</fullName>
    </submittedName>
</protein>
<dbReference type="Gene3D" id="3.50.50.60">
    <property type="entry name" value="FAD/NAD(P)-binding domain"/>
    <property type="match status" value="1"/>
</dbReference>
<dbReference type="PANTHER" id="PTHR13847">
    <property type="entry name" value="SARCOSINE DEHYDROGENASE-RELATED"/>
    <property type="match status" value="1"/>
</dbReference>
<gene>
    <name evidence="3" type="ORF">KME07_23315</name>
</gene>
<dbReference type="Gene3D" id="3.30.9.10">
    <property type="entry name" value="D-Amino Acid Oxidase, subunit A, domain 2"/>
    <property type="match status" value="1"/>
</dbReference>